<dbReference type="STRING" id="1611254.A0A2G5SFF2"/>
<keyword evidence="1" id="KW-1133">Transmembrane helix</keyword>
<dbReference type="SUPFAM" id="SSF58038">
    <property type="entry name" value="SNARE fusion complex"/>
    <property type="match status" value="1"/>
</dbReference>
<keyword evidence="1" id="KW-0472">Membrane</keyword>
<dbReference type="OrthoDB" id="10251371at2759"/>
<evidence type="ECO:0000256" key="1">
    <source>
        <dbReference type="SAM" id="Phobius"/>
    </source>
</evidence>
<organism evidence="3 4">
    <name type="scientific">Caenorhabditis nigoni</name>
    <dbReference type="NCBI Taxonomy" id="1611254"/>
    <lineage>
        <taxon>Eukaryota</taxon>
        <taxon>Metazoa</taxon>
        <taxon>Ecdysozoa</taxon>
        <taxon>Nematoda</taxon>
        <taxon>Chromadorea</taxon>
        <taxon>Rhabditida</taxon>
        <taxon>Rhabditina</taxon>
        <taxon>Rhabditomorpha</taxon>
        <taxon>Rhabditoidea</taxon>
        <taxon>Rhabditidae</taxon>
        <taxon>Peloderinae</taxon>
        <taxon>Caenorhabditis</taxon>
    </lineage>
</organism>
<dbReference type="PROSITE" id="PS50192">
    <property type="entry name" value="T_SNARE"/>
    <property type="match status" value="1"/>
</dbReference>
<gene>
    <name evidence="3" type="ORF">B9Z55_027706</name>
</gene>
<dbReference type="Pfam" id="PF05739">
    <property type="entry name" value="SNARE"/>
    <property type="match status" value="1"/>
</dbReference>
<sequence length="97" mass="11170">MKTDREVPGCEEALAVNSLIQELNTLFQGSSQTIVDQESFVERIDYNVEQSSIQDSKFVEHVFKMERYQRGNKKIHLVFCLTVVIIFVFISIIVADL</sequence>
<evidence type="ECO:0000313" key="4">
    <source>
        <dbReference type="Proteomes" id="UP000230233"/>
    </source>
</evidence>
<dbReference type="Gene3D" id="1.20.5.110">
    <property type="match status" value="1"/>
</dbReference>
<dbReference type="InterPro" id="IPR000727">
    <property type="entry name" value="T_SNARE_dom"/>
</dbReference>
<reference evidence="4" key="1">
    <citation type="submission" date="2017-10" db="EMBL/GenBank/DDBJ databases">
        <title>Rapid genome shrinkage in a self-fertile nematode reveals novel sperm competition proteins.</title>
        <authorList>
            <person name="Yin D."/>
            <person name="Schwarz E.M."/>
            <person name="Thomas C.G."/>
            <person name="Felde R.L."/>
            <person name="Korf I.F."/>
            <person name="Cutter A.D."/>
            <person name="Schartner C.M."/>
            <person name="Ralston E.J."/>
            <person name="Meyer B.J."/>
            <person name="Haag E.S."/>
        </authorList>
    </citation>
    <scope>NUCLEOTIDE SEQUENCE [LARGE SCALE GENOMIC DNA]</scope>
    <source>
        <strain evidence="4">JU1422</strain>
    </source>
</reference>
<feature type="transmembrane region" description="Helical" evidence="1">
    <location>
        <begin position="75"/>
        <end position="95"/>
    </location>
</feature>
<dbReference type="EMBL" id="PDUG01000012">
    <property type="protein sequence ID" value="PIC13606.1"/>
    <property type="molecule type" value="Genomic_DNA"/>
</dbReference>
<name>A0A2G5SFF2_9PELO</name>
<feature type="domain" description="T-SNARE coiled-coil homology" evidence="2">
    <location>
        <begin position="16"/>
        <end position="65"/>
    </location>
</feature>
<protein>
    <recommendedName>
        <fullName evidence="2">t-SNARE coiled-coil homology domain-containing protein</fullName>
    </recommendedName>
</protein>
<proteinExistence type="predicted"/>
<keyword evidence="1" id="KW-0812">Transmembrane</keyword>
<keyword evidence="4" id="KW-1185">Reference proteome</keyword>
<evidence type="ECO:0000259" key="2">
    <source>
        <dbReference type="PROSITE" id="PS50192"/>
    </source>
</evidence>
<dbReference type="AlphaFoldDB" id="A0A2G5SFF2"/>
<evidence type="ECO:0000313" key="3">
    <source>
        <dbReference type="EMBL" id="PIC13606.1"/>
    </source>
</evidence>
<comment type="caution">
    <text evidence="3">The sequence shown here is derived from an EMBL/GenBank/DDBJ whole genome shotgun (WGS) entry which is preliminary data.</text>
</comment>
<dbReference type="Proteomes" id="UP000230233">
    <property type="component" value="Unassembled WGS sequence"/>
</dbReference>
<accession>A0A2G5SFF2</accession>